<comment type="caution">
    <text evidence="2">The sequence shown here is derived from an EMBL/GenBank/DDBJ whole genome shotgun (WGS) entry which is preliminary data.</text>
</comment>
<dbReference type="EMBL" id="BAABLN010000029">
    <property type="protein sequence ID" value="GAA4700398.1"/>
    <property type="molecule type" value="Genomic_DNA"/>
</dbReference>
<name>A0ABP8X4G0_9MICC</name>
<reference evidence="3" key="1">
    <citation type="journal article" date="2019" name="Int. J. Syst. Evol. Microbiol.">
        <title>The Global Catalogue of Microorganisms (GCM) 10K type strain sequencing project: providing services to taxonomists for standard genome sequencing and annotation.</title>
        <authorList>
            <consortium name="The Broad Institute Genomics Platform"/>
            <consortium name="The Broad Institute Genome Sequencing Center for Infectious Disease"/>
            <person name="Wu L."/>
            <person name="Ma J."/>
        </authorList>
    </citation>
    <scope>NUCLEOTIDE SEQUENCE [LARGE SCALE GENOMIC DNA]</scope>
    <source>
        <strain evidence="3">JCM 18958</strain>
    </source>
</reference>
<evidence type="ECO:0000256" key="1">
    <source>
        <dbReference type="SAM" id="MobiDB-lite"/>
    </source>
</evidence>
<accession>A0ABP8X4G0</accession>
<evidence type="ECO:0000313" key="3">
    <source>
        <dbReference type="Proteomes" id="UP001501446"/>
    </source>
</evidence>
<protein>
    <submittedName>
        <fullName evidence="2">Uncharacterized protein</fullName>
    </submittedName>
</protein>
<feature type="compositionally biased region" description="Low complexity" evidence="1">
    <location>
        <begin position="63"/>
        <end position="73"/>
    </location>
</feature>
<dbReference type="Proteomes" id="UP001501446">
    <property type="component" value="Unassembled WGS sequence"/>
</dbReference>
<sequence length="73" mass="7340">MPWAEKGLKWVVAGGVAVATCTAGASAMCADVGAAVAAGDSETTRPKDRAAVGSTKERKKRMGGMLSKGGMKL</sequence>
<keyword evidence="3" id="KW-1185">Reference proteome</keyword>
<feature type="region of interest" description="Disordered" evidence="1">
    <location>
        <begin position="40"/>
        <end position="73"/>
    </location>
</feature>
<proteinExistence type="predicted"/>
<organism evidence="2 3">
    <name type="scientific">Kocuria gwangalliensis</name>
    <dbReference type="NCBI Taxonomy" id="501592"/>
    <lineage>
        <taxon>Bacteria</taxon>
        <taxon>Bacillati</taxon>
        <taxon>Actinomycetota</taxon>
        <taxon>Actinomycetes</taxon>
        <taxon>Micrococcales</taxon>
        <taxon>Micrococcaceae</taxon>
        <taxon>Kocuria</taxon>
    </lineage>
</organism>
<gene>
    <name evidence="2" type="ORF">GCM10025781_18240</name>
</gene>
<evidence type="ECO:0000313" key="2">
    <source>
        <dbReference type="EMBL" id="GAA4700398.1"/>
    </source>
</evidence>